<gene>
    <name evidence="2" type="ORF">ACHAXA_010577</name>
</gene>
<sequence length="83" mass="9294">MVMGHEKSCGSPPPAAVNGGKARVMATVAETVKIFVTEARTEADDFDWRHQRAASDRMRQTTAMLRRRYGGSNCRDTRDHTIK</sequence>
<evidence type="ECO:0000313" key="3">
    <source>
        <dbReference type="Proteomes" id="UP001530377"/>
    </source>
</evidence>
<evidence type="ECO:0000313" key="2">
    <source>
        <dbReference type="EMBL" id="KAL3817558.1"/>
    </source>
</evidence>
<keyword evidence="3" id="KW-1185">Reference proteome</keyword>
<proteinExistence type="predicted"/>
<feature type="region of interest" description="Disordered" evidence="1">
    <location>
        <begin position="1"/>
        <end position="20"/>
    </location>
</feature>
<dbReference type="EMBL" id="JALLPB020000100">
    <property type="protein sequence ID" value="KAL3817558.1"/>
    <property type="molecule type" value="Genomic_DNA"/>
</dbReference>
<dbReference type="Proteomes" id="UP001530377">
    <property type="component" value="Unassembled WGS sequence"/>
</dbReference>
<organism evidence="2 3">
    <name type="scientific">Cyclostephanos tholiformis</name>
    <dbReference type="NCBI Taxonomy" id="382380"/>
    <lineage>
        <taxon>Eukaryota</taxon>
        <taxon>Sar</taxon>
        <taxon>Stramenopiles</taxon>
        <taxon>Ochrophyta</taxon>
        <taxon>Bacillariophyta</taxon>
        <taxon>Coscinodiscophyceae</taxon>
        <taxon>Thalassiosirophycidae</taxon>
        <taxon>Stephanodiscales</taxon>
        <taxon>Stephanodiscaceae</taxon>
        <taxon>Cyclostephanos</taxon>
    </lineage>
</organism>
<reference evidence="2 3" key="1">
    <citation type="submission" date="2024-10" db="EMBL/GenBank/DDBJ databases">
        <title>Updated reference genomes for cyclostephanoid diatoms.</title>
        <authorList>
            <person name="Roberts W.R."/>
            <person name="Alverson A.J."/>
        </authorList>
    </citation>
    <scope>NUCLEOTIDE SEQUENCE [LARGE SCALE GENOMIC DNA]</scope>
    <source>
        <strain evidence="2 3">AJA228-03</strain>
    </source>
</reference>
<comment type="caution">
    <text evidence="2">The sequence shown here is derived from an EMBL/GenBank/DDBJ whole genome shotgun (WGS) entry which is preliminary data.</text>
</comment>
<accession>A0ABD3RZG8</accession>
<protein>
    <submittedName>
        <fullName evidence="2">Uncharacterized protein</fullName>
    </submittedName>
</protein>
<dbReference type="AlphaFoldDB" id="A0ABD3RZG8"/>
<name>A0ABD3RZG8_9STRA</name>
<evidence type="ECO:0000256" key="1">
    <source>
        <dbReference type="SAM" id="MobiDB-lite"/>
    </source>
</evidence>